<comment type="caution">
    <text evidence="3">The sequence shown here is derived from an EMBL/GenBank/DDBJ whole genome shotgun (WGS) entry which is preliminary data.</text>
</comment>
<evidence type="ECO:0008006" key="5">
    <source>
        <dbReference type="Google" id="ProtNLM"/>
    </source>
</evidence>
<dbReference type="Pfam" id="PF17863">
    <property type="entry name" value="AAA_lid_2"/>
    <property type="match status" value="1"/>
</dbReference>
<evidence type="ECO:0000259" key="1">
    <source>
        <dbReference type="Pfam" id="PF07726"/>
    </source>
</evidence>
<dbReference type="InterPro" id="IPR050764">
    <property type="entry name" value="CbbQ/NirQ/NorQ/GpvN"/>
</dbReference>
<dbReference type="AlphaFoldDB" id="A0A084SQX5"/>
<feature type="domain" description="ChlI/MoxR AAA lid" evidence="2">
    <location>
        <begin position="243"/>
        <end position="305"/>
    </location>
</feature>
<protein>
    <recommendedName>
        <fullName evidence="5">Magnesium chelatase</fullName>
    </recommendedName>
</protein>
<dbReference type="InterPro" id="IPR027417">
    <property type="entry name" value="P-loop_NTPase"/>
</dbReference>
<evidence type="ECO:0000259" key="2">
    <source>
        <dbReference type="Pfam" id="PF17863"/>
    </source>
</evidence>
<accession>A0A084SQX5</accession>
<organism evidence="3 4">
    <name type="scientific">Archangium violaceum Cb vi76</name>
    <dbReference type="NCBI Taxonomy" id="1406225"/>
    <lineage>
        <taxon>Bacteria</taxon>
        <taxon>Pseudomonadati</taxon>
        <taxon>Myxococcota</taxon>
        <taxon>Myxococcia</taxon>
        <taxon>Myxococcales</taxon>
        <taxon>Cystobacterineae</taxon>
        <taxon>Archangiaceae</taxon>
        <taxon>Archangium</taxon>
    </lineage>
</organism>
<name>A0A084SQX5_9BACT</name>
<dbReference type="InterPro" id="IPR011703">
    <property type="entry name" value="ATPase_AAA-3"/>
</dbReference>
<dbReference type="Gene3D" id="3.40.50.300">
    <property type="entry name" value="P-loop containing nucleotide triphosphate hydrolases"/>
    <property type="match status" value="1"/>
</dbReference>
<dbReference type="CDD" id="cd00009">
    <property type="entry name" value="AAA"/>
    <property type="match status" value="1"/>
</dbReference>
<dbReference type="GO" id="GO:0016887">
    <property type="term" value="F:ATP hydrolysis activity"/>
    <property type="evidence" value="ECO:0007669"/>
    <property type="project" value="InterPro"/>
</dbReference>
<dbReference type="InterPro" id="IPR041628">
    <property type="entry name" value="ChlI/MoxR_AAA_lid"/>
</dbReference>
<dbReference type="Proteomes" id="UP000028547">
    <property type="component" value="Unassembled WGS sequence"/>
</dbReference>
<dbReference type="SUPFAM" id="SSF52540">
    <property type="entry name" value="P-loop containing nucleoside triphosphate hydrolases"/>
    <property type="match status" value="1"/>
</dbReference>
<evidence type="ECO:0000313" key="4">
    <source>
        <dbReference type="Proteomes" id="UP000028547"/>
    </source>
</evidence>
<gene>
    <name evidence="3" type="ORF">Q664_25655</name>
</gene>
<feature type="domain" description="ATPase AAA-3" evidence="1">
    <location>
        <begin position="51"/>
        <end position="180"/>
    </location>
</feature>
<dbReference type="Pfam" id="PF07726">
    <property type="entry name" value="AAA_3"/>
    <property type="match status" value="1"/>
</dbReference>
<dbReference type="Gene3D" id="1.10.8.80">
    <property type="entry name" value="Magnesium chelatase subunit I, C-Terminal domain"/>
    <property type="match status" value="1"/>
</dbReference>
<evidence type="ECO:0000313" key="3">
    <source>
        <dbReference type="EMBL" id="KFA90860.1"/>
    </source>
</evidence>
<proteinExistence type="predicted"/>
<dbReference type="EMBL" id="JPMI01000173">
    <property type="protein sequence ID" value="KFA90860.1"/>
    <property type="molecule type" value="Genomic_DNA"/>
</dbReference>
<dbReference type="GO" id="GO:0005524">
    <property type="term" value="F:ATP binding"/>
    <property type="evidence" value="ECO:0007669"/>
    <property type="project" value="InterPro"/>
</dbReference>
<dbReference type="PANTHER" id="PTHR42759:SF5">
    <property type="entry name" value="METHANOL DEHYDROGENASE REGULATOR"/>
    <property type="match status" value="1"/>
</dbReference>
<reference evidence="3 4" key="1">
    <citation type="submission" date="2014-07" db="EMBL/GenBank/DDBJ databases">
        <title>Draft Genome Sequence of Gephyronic Acid Producer, Cystobacter violaceus Strain Cb vi76.</title>
        <authorList>
            <person name="Stevens D.C."/>
            <person name="Young J."/>
            <person name="Carmichael R."/>
            <person name="Tan J."/>
            <person name="Taylor R.E."/>
        </authorList>
    </citation>
    <scope>NUCLEOTIDE SEQUENCE [LARGE SCALE GENOMIC DNA]</scope>
    <source>
        <strain evidence="3 4">Cb vi76</strain>
    </source>
</reference>
<sequence>MSSSPVKVPVTERAAGVRALVTRLVDNLERVIRGKRESLELVLCSVAAGGHVLLEDVPGTGKTTLAKALALSIGGTFKRVQFTPDLLPTDIVGASIFNPQEGSFRFREGPLFANVLIADEINRASPRTQSALLEALSEGQVTVDGRTHVLAPPFLCIATQNPVEFHGTYPLPEASLDRFAVQLSLGYLPEGEERTLLMTRSGPPPLEGMKAVCTVEEVVELQQRVQEVRLEETVADYLLRIVQATRGHPSIRLGVSTRGALLYGRMARARALMQGRDYVLPEDLKVLGVPVLAHRLVLDTRARYAGADKRALTKDLVGAVPVPR</sequence>
<dbReference type="PANTHER" id="PTHR42759">
    <property type="entry name" value="MOXR FAMILY PROTEIN"/>
    <property type="match status" value="1"/>
</dbReference>
<dbReference type="PIRSF" id="PIRSF002849">
    <property type="entry name" value="AAA_ATPase_chaperone_MoxR_prd"/>
    <property type="match status" value="1"/>
</dbReference>